<dbReference type="InterPro" id="IPR014757">
    <property type="entry name" value="Tscrpt_reg_IclR_C"/>
</dbReference>
<dbReference type="InterPro" id="IPR036390">
    <property type="entry name" value="WH_DNA-bd_sf"/>
</dbReference>
<proteinExistence type="predicted"/>
<dbReference type="Pfam" id="PF09339">
    <property type="entry name" value="HTH_IclR"/>
    <property type="match status" value="1"/>
</dbReference>
<dbReference type="PANTHER" id="PTHR30136:SF35">
    <property type="entry name" value="HTH-TYPE TRANSCRIPTIONAL REGULATOR RV1719"/>
    <property type="match status" value="1"/>
</dbReference>
<reference evidence="8 9" key="1">
    <citation type="submission" date="2016-12" db="EMBL/GenBank/DDBJ databases">
        <title>The new phylogeny of genus Mycobacterium.</title>
        <authorList>
            <person name="Tortoli E."/>
            <person name="Trovato A."/>
            <person name="Cirillo D.M."/>
        </authorList>
    </citation>
    <scope>NUCLEOTIDE SEQUENCE [LARGE SCALE GENOMIC DNA]</scope>
    <source>
        <strain evidence="8 9">DSM 44624</strain>
    </source>
</reference>
<dbReference type="EMBL" id="MVHM01000002">
    <property type="protein sequence ID" value="ORA40178.1"/>
    <property type="molecule type" value="Genomic_DNA"/>
</dbReference>
<reference evidence="7 10" key="2">
    <citation type="journal article" date="2019" name="Emerg. Microbes Infect.">
        <title>Comprehensive subspecies identification of 175 nontuberculous mycobacteria species based on 7547 genomic profiles.</title>
        <authorList>
            <person name="Matsumoto Y."/>
            <person name="Kinjo T."/>
            <person name="Motooka D."/>
            <person name="Nabeya D."/>
            <person name="Jung N."/>
            <person name="Uechi K."/>
            <person name="Horii T."/>
            <person name="Iida T."/>
            <person name="Fujita J."/>
            <person name="Nakamura S."/>
        </authorList>
    </citation>
    <scope>NUCLEOTIDE SEQUENCE [LARGE SCALE GENOMIC DNA]</scope>
    <source>
        <strain evidence="7 10">JCM 12687</strain>
        <plasmid evidence="7">pJCM12687</plasmid>
    </source>
</reference>
<evidence type="ECO:0000256" key="3">
    <source>
        <dbReference type="ARBA" id="ARBA00023163"/>
    </source>
</evidence>
<dbReference type="SUPFAM" id="SSF46785">
    <property type="entry name" value="Winged helix' DNA-binding domain"/>
    <property type="match status" value="1"/>
</dbReference>
<dbReference type="PROSITE" id="PS51077">
    <property type="entry name" value="HTH_ICLR"/>
    <property type="match status" value="1"/>
</dbReference>
<dbReference type="PANTHER" id="PTHR30136">
    <property type="entry name" value="HELIX-TURN-HELIX TRANSCRIPTIONAL REGULATOR, ICLR FAMILY"/>
    <property type="match status" value="1"/>
</dbReference>
<feature type="domain" description="IclR-ED" evidence="6">
    <location>
        <begin position="95"/>
        <end position="279"/>
    </location>
</feature>
<dbReference type="EMBL" id="AP022607">
    <property type="protein sequence ID" value="BBZ15461.1"/>
    <property type="molecule type" value="Genomic_DNA"/>
</dbReference>
<evidence type="ECO:0000256" key="1">
    <source>
        <dbReference type="ARBA" id="ARBA00023015"/>
    </source>
</evidence>
<dbReference type="InterPro" id="IPR005471">
    <property type="entry name" value="Tscrpt_reg_IclR_N"/>
</dbReference>
<dbReference type="InterPro" id="IPR050707">
    <property type="entry name" value="HTH_MetabolicPath_Reg"/>
</dbReference>
<dbReference type="GO" id="GO:0045892">
    <property type="term" value="P:negative regulation of DNA-templated transcription"/>
    <property type="evidence" value="ECO:0007669"/>
    <property type="project" value="TreeGrafter"/>
</dbReference>
<dbReference type="OrthoDB" id="8479143at2"/>
<evidence type="ECO:0000313" key="10">
    <source>
        <dbReference type="Proteomes" id="UP000467379"/>
    </source>
</evidence>
<evidence type="ECO:0000259" key="5">
    <source>
        <dbReference type="PROSITE" id="PS51077"/>
    </source>
</evidence>
<evidence type="ECO:0000313" key="9">
    <source>
        <dbReference type="Proteomes" id="UP000192441"/>
    </source>
</evidence>
<dbReference type="InterPro" id="IPR029016">
    <property type="entry name" value="GAF-like_dom_sf"/>
</dbReference>
<dbReference type="Proteomes" id="UP000192441">
    <property type="component" value="Unassembled WGS sequence"/>
</dbReference>
<dbReference type="Proteomes" id="UP000467379">
    <property type="component" value="Plasmid pJCM12687"/>
</dbReference>
<keyword evidence="2" id="KW-0238">DNA-binding</keyword>
<evidence type="ECO:0000313" key="8">
    <source>
        <dbReference type="EMBL" id="ORA40178.1"/>
    </source>
</evidence>
<protein>
    <submittedName>
        <fullName evidence="7">Transcriptional regulator</fullName>
    </submittedName>
</protein>
<keyword evidence="10" id="KW-1185">Reference proteome</keyword>
<dbReference type="PROSITE" id="PS51078">
    <property type="entry name" value="ICLR_ED"/>
    <property type="match status" value="1"/>
</dbReference>
<feature type="compositionally biased region" description="Basic residues" evidence="4">
    <location>
        <begin position="1"/>
        <end position="14"/>
    </location>
</feature>
<dbReference type="Pfam" id="PF01614">
    <property type="entry name" value="IclR_C"/>
    <property type="match status" value="1"/>
</dbReference>
<gene>
    <name evidence="8" type="ORF">BST20_06290</name>
    <name evidence="7" type="ORF">MBRA_56560</name>
</gene>
<evidence type="ECO:0000256" key="2">
    <source>
        <dbReference type="ARBA" id="ARBA00023125"/>
    </source>
</evidence>
<feature type="domain" description="HTH iclR-type" evidence="5">
    <location>
        <begin position="31"/>
        <end position="94"/>
    </location>
</feature>
<name>A0A7I7WFW0_9MYCO</name>
<sequence>MARPPAKKSARRRAANTAPVETAESAIEPADGPIAKAFQLLQVLADAPSGGIGVRAISRELDLPVSSVHRLLGVLVGTGMASRNADTRQYAIGLEAYRMAARITRGMQLSELALPALRKLAAEFNETALLGVYLEQQGRMMFSERVDGTQALQYRIALLTPLSLVWGASGKAILAQLDPEHVEAARRKEGAAPASGAAVPSKAALAAQLEAVRQNGFAISKGEKLPGACGVAAPVFGPAGVAGCICITSPIDRLTDATIRAITERIVEEANYISELYGGRIPETAGLKRDSV</sequence>
<dbReference type="SMART" id="SM00346">
    <property type="entry name" value="HTH_ICLR"/>
    <property type="match status" value="1"/>
</dbReference>
<evidence type="ECO:0000256" key="4">
    <source>
        <dbReference type="SAM" id="MobiDB-lite"/>
    </source>
</evidence>
<dbReference type="Gene3D" id="1.10.10.10">
    <property type="entry name" value="Winged helix-like DNA-binding domain superfamily/Winged helix DNA-binding domain"/>
    <property type="match status" value="1"/>
</dbReference>
<dbReference type="SUPFAM" id="SSF55781">
    <property type="entry name" value="GAF domain-like"/>
    <property type="match status" value="1"/>
</dbReference>
<reference evidence="7" key="3">
    <citation type="submission" date="2020-02" db="EMBL/GenBank/DDBJ databases">
        <authorList>
            <person name="Matsumoto Y."/>
            <person name="Kinjo T."/>
            <person name="Motooka D."/>
            <person name="Nabeya D."/>
            <person name="Jung N."/>
            <person name="Uechi K."/>
            <person name="Horii T."/>
            <person name="Iida T."/>
            <person name="Fujita J."/>
            <person name="Nakamura S."/>
        </authorList>
    </citation>
    <scope>NUCLEOTIDE SEQUENCE</scope>
    <source>
        <strain evidence="7">JCM 12687</strain>
        <plasmid evidence="7">pJCM12687</plasmid>
    </source>
</reference>
<organism evidence="8 9">
    <name type="scientific">Mycobacterium branderi</name>
    <dbReference type="NCBI Taxonomy" id="43348"/>
    <lineage>
        <taxon>Bacteria</taxon>
        <taxon>Bacillati</taxon>
        <taxon>Actinomycetota</taxon>
        <taxon>Actinomycetes</taxon>
        <taxon>Mycobacteriales</taxon>
        <taxon>Mycobacteriaceae</taxon>
        <taxon>Mycobacterium</taxon>
    </lineage>
</organism>
<geneLocation type="plasmid" evidence="7 10">
    <name>pJCM12687</name>
</geneLocation>
<dbReference type="GO" id="GO:0003700">
    <property type="term" value="F:DNA-binding transcription factor activity"/>
    <property type="evidence" value="ECO:0007669"/>
    <property type="project" value="TreeGrafter"/>
</dbReference>
<evidence type="ECO:0000313" key="7">
    <source>
        <dbReference type="EMBL" id="BBZ15461.1"/>
    </source>
</evidence>
<keyword evidence="7" id="KW-0614">Plasmid</keyword>
<dbReference type="RefSeq" id="WP_083130559.1">
    <property type="nucleotide sequence ID" value="NZ_AP022607.1"/>
</dbReference>
<keyword evidence="1" id="KW-0805">Transcription regulation</keyword>
<dbReference type="Gene3D" id="3.30.450.40">
    <property type="match status" value="1"/>
</dbReference>
<dbReference type="AlphaFoldDB" id="A0A7I7WFW0"/>
<evidence type="ECO:0000259" key="6">
    <source>
        <dbReference type="PROSITE" id="PS51078"/>
    </source>
</evidence>
<dbReference type="GO" id="GO:0003677">
    <property type="term" value="F:DNA binding"/>
    <property type="evidence" value="ECO:0007669"/>
    <property type="project" value="UniProtKB-KW"/>
</dbReference>
<dbReference type="InterPro" id="IPR036388">
    <property type="entry name" value="WH-like_DNA-bd_sf"/>
</dbReference>
<feature type="region of interest" description="Disordered" evidence="4">
    <location>
        <begin position="1"/>
        <end position="24"/>
    </location>
</feature>
<keyword evidence="3" id="KW-0804">Transcription</keyword>
<accession>A0A7I7WFW0</accession>